<evidence type="ECO:0000259" key="3">
    <source>
        <dbReference type="Pfam" id="PF01433"/>
    </source>
</evidence>
<dbReference type="EMBL" id="RAPN01000003">
    <property type="protein sequence ID" value="RKD87778.1"/>
    <property type="molecule type" value="Genomic_DNA"/>
</dbReference>
<evidence type="ECO:0000256" key="2">
    <source>
        <dbReference type="SAM" id="SignalP"/>
    </source>
</evidence>
<dbReference type="Proteomes" id="UP000283387">
    <property type="component" value="Unassembled WGS sequence"/>
</dbReference>
<feature type="compositionally biased region" description="Basic and acidic residues" evidence="1">
    <location>
        <begin position="751"/>
        <end position="761"/>
    </location>
</feature>
<protein>
    <submittedName>
        <fullName evidence="4">Peptidase M1-like protein</fullName>
    </submittedName>
</protein>
<dbReference type="InterPro" id="IPR014782">
    <property type="entry name" value="Peptidase_M1_dom"/>
</dbReference>
<dbReference type="GO" id="GO:0042277">
    <property type="term" value="F:peptide binding"/>
    <property type="evidence" value="ECO:0007669"/>
    <property type="project" value="TreeGrafter"/>
</dbReference>
<comment type="caution">
    <text evidence="4">The sequence shown here is derived from an EMBL/GenBank/DDBJ whole genome shotgun (WGS) entry which is preliminary data.</text>
</comment>
<dbReference type="GO" id="GO:0005737">
    <property type="term" value="C:cytoplasm"/>
    <property type="evidence" value="ECO:0007669"/>
    <property type="project" value="TreeGrafter"/>
</dbReference>
<organism evidence="4 5">
    <name type="scientific">Mangrovibacterium diazotrophicum</name>
    <dbReference type="NCBI Taxonomy" id="1261403"/>
    <lineage>
        <taxon>Bacteria</taxon>
        <taxon>Pseudomonadati</taxon>
        <taxon>Bacteroidota</taxon>
        <taxon>Bacteroidia</taxon>
        <taxon>Marinilabiliales</taxon>
        <taxon>Prolixibacteraceae</taxon>
        <taxon>Mangrovibacterium</taxon>
    </lineage>
</organism>
<keyword evidence="5" id="KW-1185">Reference proteome</keyword>
<sequence>MRKMSILVSLLAFCLAGSAQENTNKNKFRQLKQEFATPNVYRTASGAPGHEYWQQKADYKIQVSVDDEKQQIHGYETVTYHNQSPDPLDYLWVQLDQNVRAQDSNTPLVRSSRLDSKTDLWTLERISGTDFDGGFKIQEVTDAKGASLPYVINKTMMRIDLPTPLKPGSSVSFSVKWWYNVNERAKIGGRSGFEYFEKDDNYLYTIAQFYPRMAVYNEVEGWQNKQFLGDGEFTLPFGDFEVSITVPADHVVGATGVLQNKSAVLTSEQMNRLKKAETASEPVIVITQEEAEKAEKSRATKTKTWVYKADNVRDFAFVSSRKFIWDAMGVKFGDRTVLAMSYYPKEGNPLWEQYSTKAVAHTLRVYSKHTFDYPYPVAISVHTKNIGMEYPMICFNRGRPEEDGTYSESTKYGMISVIIHEVGHNFFPMIVNSDERQWTWMDEGLNSFLEYLAEKEWDVDFPTRSRGGDPYSIVDYMKMDKKFLTPIMTNSESLWNFGPNAYHKPTVALNILRETVMGRELFDYAFKEYAKRWMFKHPSPEDFFRTMEDASAVDLDWFWRGWFYTTDNVDIAIDKVSWYQASTTNPEVEKPLARERDGESHRSMTHIRNEDNRANTVVELDPATKDFYNSYDPYAVTAEDRAKYDEGLEGYNEEELAYLNNGHNFYQLDFKNIGGLVMPLILQFEFTDGSSQEIRIPAEIWRMDNSAVSKVFEFEKEVARITLDPYQETADVDMNNNYWPPCIQPTRFELFKEKDQDKKEPNPMQKAAKNNKQPKDDMARKAGE</sequence>
<feature type="region of interest" description="Disordered" evidence="1">
    <location>
        <begin position="751"/>
        <end position="784"/>
    </location>
</feature>
<evidence type="ECO:0000313" key="5">
    <source>
        <dbReference type="Proteomes" id="UP000283387"/>
    </source>
</evidence>
<accession>A0A419VX37</accession>
<dbReference type="RefSeq" id="WP_120274800.1">
    <property type="nucleotide sequence ID" value="NZ_RAPN01000003.1"/>
</dbReference>
<feature type="compositionally biased region" description="Basic and acidic residues" evidence="1">
    <location>
        <begin position="773"/>
        <end position="784"/>
    </location>
</feature>
<evidence type="ECO:0000313" key="4">
    <source>
        <dbReference type="EMBL" id="RKD87778.1"/>
    </source>
</evidence>
<evidence type="ECO:0000256" key="1">
    <source>
        <dbReference type="SAM" id="MobiDB-lite"/>
    </source>
</evidence>
<dbReference type="Gene3D" id="1.10.390.10">
    <property type="entry name" value="Neutral Protease Domain 2"/>
    <property type="match status" value="1"/>
</dbReference>
<feature type="region of interest" description="Disordered" evidence="1">
    <location>
        <begin position="587"/>
        <end position="607"/>
    </location>
</feature>
<dbReference type="OrthoDB" id="9814383at2"/>
<dbReference type="GO" id="GO:0016020">
    <property type="term" value="C:membrane"/>
    <property type="evidence" value="ECO:0007669"/>
    <property type="project" value="TreeGrafter"/>
</dbReference>
<feature type="signal peptide" evidence="2">
    <location>
        <begin position="1"/>
        <end position="19"/>
    </location>
</feature>
<dbReference type="InterPro" id="IPR050344">
    <property type="entry name" value="Peptidase_M1_aminopeptidases"/>
</dbReference>
<feature type="chain" id="PRO_5019410789" evidence="2">
    <location>
        <begin position="20"/>
        <end position="784"/>
    </location>
</feature>
<dbReference type="GO" id="GO:0070006">
    <property type="term" value="F:metalloaminopeptidase activity"/>
    <property type="evidence" value="ECO:0007669"/>
    <property type="project" value="TreeGrafter"/>
</dbReference>
<dbReference type="CDD" id="cd09604">
    <property type="entry name" value="M1_APN_like"/>
    <property type="match status" value="1"/>
</dbReference>
<gene>
    <name evidence="4" type="ORF">BC643_3785</name>
</gene>
<dbReference type="PANTHER" id="PTHR11533:SF174">
    <property type="entry name" value="PUROMYCIN-SENSITIVE AMINOPEPTIDASE-RELATED"/>
    <property type="match status" value="1"/>
</dbReference>
<proteinExistence type="predicted"/>
<name>A0A419VX37_9BACT</name>
<dbReference type="PANTHER" id="PTHR11533">
    <property type="entry name" value="PROTEASE M1 ZINC METALLOPROTEASE"/>
    <property type="match status" value="1"/>
</dbReference>
<dbReference type="AlphaFoldDB" id="A0A419VX37"/>
<reference evidence="4 5" key="1">
    <citation type="submission" date="2018-09" db="EMBL/GenBank/DDBJ databases">
        <title>Genomic Encyclopedia of Archaeal and Bacterial Type Strains, Phase II (KMG-II): from individual species to whole genera.</title>
        <authorList>
            <person name="Goeker M."/>
        </authorList>
    </citation>
    <scope>NUCLEOTIDE SEQUENCE [LARGE SCALE GENOMIC DNA]</scope>
    <source>
        <strain evidence="4 5">DSM 27148</strain>
    </source>
</reference>
<dbReference type="GO" id="GO:0008270">
    <property type="term" value="F:zinc ion binding"/>
    <property type="evidence" value="ECO:0007669"/>
    <property type="project" value="InterPro"/>
</dbReference>
<dbReference type="GO" id="GO:0005615">
    <property type="term" value="C:extracellular space"/>
    <property type="evidence" value="ECO:0007669"/>
    <property type="project" value="TreeGrafter"/>
</dbReference>
<dbReference type="Pfam" id="PF01433">
    <property type="entry name" value="Peptidase_M1"/>
    <property type="match status" value="1"/>
</dbReference>
<dbReference type="InterPro" id="IPR027268">
    <property type="entry name" value="Peptidase_M4/M1_CTD_sf"/>
</dbReference>
<dbReference type="SUPFAM" id="SSF55486">
    <property type="entry name" value="Metalloproteases ('zincins'), catalytic domain"/>
    <property type="match status" value="1"/>
</dbReference>
<feature type="domain" description="Peptidase M1 membrane alanine aminopeptidase" evidence="3">
    <location>
        <begin position="370"/>
        <end position="562"/>
    </location>
</feature>
<keyword evidence="2" id="KW-0732">Signal</keyword>
<dbReference type="GO" id="GO:0043171">
    <property type="term" value="P:peptide catabolic process"/>
    <property type="evidence" value="ECO:0007669"/>
    <property type="project" value="TreeGrafter"/>
</dbReference>